<dbReference type="AlphaFoldDB" id="A0A2Z5UVL0"/>
<keyword evidence="2" id="KW-0449">Lipoprotein</keyword>
<evidence type="ECO:0000313" key="2">
    <source>
        <dbReference type="EMBL" id="BBB15061.1"/>
    </source>
</evidence>
<dbReference type="OrthoDB" id="5659994at2"/>
<feature type="transmembrane region" description="Helical" evidence="1">
    <location>
        <begin position="12"/>
        <end position="32"/>
    </location>
</feature>
<dbReference type="Proteomes" id="UP000282483">
    <property type="component" value="Chromosome"/>
</dbReference>
<sequence length="143" mass="16737">MAVKFFRLKPSYYLAILLLIIHGGAIACLWVVPWPWWTKLLLVLAALVSFMTLFRQHVLLNNPRSIIEFWQQKGGHWQLKDNLAEIKTAKLADNSICTRYFVLLNFNCFNKQQPVSHVSVLVLSDSLNEHDFRCLRRQLQRIS</sequence>
<keyword evidence="1" id="KW-0472">Membrane</keyword>
<keyword evidence="1" id="KW-1133">Transmembrane helix</keyword>
<gene>
    <name evidence="2" type="ORF">RVIR1_05580</name>
</gene>
<evidence type="ECO:0000256" key="1">
    <source>
        <dbReference type="SAM" id="Phobius"/>
    </source>
</evidence>
<accession>A0A2Z5UVL0</accession>
<name>A0A2Z5UVL0_9COXI</name>
<dbReference type="KEGG" id="rvi:RVIR1_05580"/>
<keyword evidence="1" id="KW-0812">Transmembrane</keyword>
<dbReference type="Pfam" id="PF07254">
    <property type="entry name" value="Cpta_toxin"/>
    <property type="match status" value="1"/>
</dbReference>
<keyword evidence="3" id="KW-1185">Reference proteome</keyword>
<dbReference type="PROSITE" id="PS51257">
    <property type="entry name" value="PROKAR_LIPOPROTEIN"/>
    <property type="match status" value="1"/>
</dbReference>
<proteinExistence type="predicted"/>
<evidence type="ECO:0000313" key="3">
    <source>
        <dbReference type="Proteomes" id="UP000282483"/>
    </source>
</evidence>
<feature type="transmembrane region" description="Helical" evidence="1">
    <location>
        <begin position="38"/>
        <end position="54"/>
    </location>
</feature>
<protein>
    <submittedName>
        <fullName evidence="2">Putative lipoprotein</fullName>
    </submittedName>
</protein>
<organism evidence="2 3">
    <name type="scientific">Candidatus Rickettsiella viridis</name>
    <dbReference type="NCBI Taxonomy" id="676208"/>
    <lineage>
        <taxon>Bacteria</taxon>
        <taxon>Pseudomonadati</taxon>
        <taxon>Pseudomonadota</taxon>
        <taxon>Gammaproteobacteria</taxon>
        <taxon>Legionellales</taxon>
        <taxon>Coxiellaceae</taxon>
        <taxon>Rickettsiella</taxon>
    </lineage>
</organism>
<dbReference type="EMBL" id="AP018005">
    <property type="protein sequence ID" value="BBB15061.1"/>
    <property type="molecule type" value="Genomic_DNA"/>
</dbReference>
<dbReference type="InterPro" id="IPR009883">
    <property type="entry name" value="YgfX"/>
</dbReference>
<dbReference type="RefSeq" id="WP_126322555.1">
    <property type="nucleotide sequence ID" value="NZ_AP018005.1"/>
</dbReference>
<reference evidence="2 3" key="1">
    <citation type="submission" date="2017-03" db="EMBL/GenBank/DDBJ databases">
        <title>The genome sequence of Candidatus Rickettsiella viridis.</title>
        <authorList>
            <person name="Nikoh N."/>
            <person name="Tsuchida T."/>
            <person name="Yamaguchi K."/>
            <person name="Maeda T."/>
            <person name="Shigenobu S."/>
            <person name="Fukatsu T."/>
        </authorList>
    </citation>
    <scope>NUCLEOTIDE SEQUENCE [LARGE SCALE GENOMIC DNA]</scope>
    <source>
        <strain evidence="2 3">Ap-RA04</strain>
    </source>
</reference>